<organism evidence="17 18">
    <name type="scientific">Christensenella hongkongensis</name>
    <dbReference type="NCBI Taxonomy" id="270498"/>
    <lineage>
        <taxon>Bacteria</taxon>
        <taxon>Bacillati</taxon>
        <taxon>Bacillota</taxon>
        <taxon>Clostridia</taxon>
        <taxon>Christensenellales</taxon>
        <taxon>Christensenellaceae</taxon>
        <taxon>Christensenella</taxon>
    </lineage>
</organism>
<dbReference type="UniPathway" id="UPA00074">
    <property type="reaction ID" value="UER00125"/>
</dbReference>
<dbReference type="GO" id="GO:0046872">
    <property type="term" value="F:metal ion binding"/>
    <property type="evidence" value="ECO:0007669"/>
    <property type="project" value="UniProtKB-KW"/>
</dbReference>
<evidence type="ECO:0000256" key="1">
    <source>
        <dbReference type="ARBA" id="ARBA00001936"/>
    </source>
</evidence>
<name>A0A0M2NGS3_9FIRM</name>
<evidence type="ECO:0000256" key="7">
    <source>
        <dbReference type="ARBA" id="ARBA00022741"/>
    </source>
</evidence>
<dbReference type="RefSeq" id="WP_046443044.1">
    <property type="nucleotide sequence ID" value="NZ_LAYJ01000078.1"/>
</dbReference>
<feature type="domain" description="ATP-grasp" evidence="16">
    <location>
        <begin position="108"/>
        <end position="314"/>
    </location>
</feature>
<gene>
    <name evidence="14" type="primary">purD</name>
    <name evidence="17" type="ORF">CHK_1146</name>
</gene>
<dbReference type="Gene3D" id="3.30.1490.20">
    <property type="entry name" value="ATP-grasp fold, A domain"/>
    <property type="match status" value="1"/>
</dbReference>
<dbReference type="Gene3D" id="3.30.470.20">
    <property type="entry name" value="ATP-grasp fold, B domain"/>
    <property type="match status" value="1"/>
</dbReference>
<dbReference type="NCBIfam" id="TIGR00877">
    <property type="entry name" value="purD"/>
    <property type="match status" value="1"/>
</dbReference>
<evidence type="ECO:0000256" key="12">
    <source>
        <dbReference type="ARBA" id="ARBA00042242"/>
    </source>
</evidence>
<dbReference type="EC" id="6.3.4.13" evidence="4 14"/>
<dbReference type="FunFam" id="3.30.470.20:FF:000018">
    <property type="entry name" value="Trifunctional purine biosynthetic protein adenosine-3"/>
    <property type="match status" value="1"/>
</dbReference>
<comment type="similarity">
    <text evidence="11 14">Belongs to the GARS family.</text>
</comment>
<dbReference type="Pfam" id="PF01071">
    <property type="entry name" value="GARS_A"/>
    <property type="match status" value="1"/>
</dbReference>
<evidence type="ECO:0000313" key="18">
    <source>
        <dbReference type="Proteomes" id="UP000034076"/>
    </source>
</evidence>
<evidence type="ECO:0000256" key="15">
    <source>
        <dbReference type="PROSITE-ProRule" id="PRU00409"/>
    </source>
</evidence>
<evidence type="ECO:0000256" key="5">
    <source>
        <dbReference type="ARBA" id="ARBA00022598"/>
    </source>
</evidence>
<evidence type="ECO:0000256" key="10">
    <source>
        <dbReference type="ARBA" id="ARBA00023211"/>
    </source>
</evidence>
<dbReference type="InterPro" id="IPR037123">
    <property type="entry name" value="PRibGlycinamide_synth_C_sf"/>
</dbReference>
<dbReference type="SUPFAM" id="SSF51246">
    <property type="entry name" value="Rudiment single hybrid motif"/>
    <property type="match status" value="1"/>
</dbReference>
<dbReference type="GO" id="GO:0004637">
    <property type="term" value="F:phosphoribosylamine-glycine ligase activity"/>
    <property type="evidence" value="ECO:0007669"/>
    <property type="project" value="UniProtKB-UniRule"/>
</dbReference>
<dbReference type="AlphaFoldDB" id="A0A0M2NGS3"/>
<dbReference type="PROSITE" id="PS00184">
    <property type="entry name" value="GARS"/>
    <property type="match status" value="1"/>
</dbReference>
<dbReference type="InterPro" id="IPR020561">
    <property type="entry name" value="PRibGlycinamid_synth_ATP-grasp"/>
</dbReference>
<dbReference type="Proteomes" id="UP000034076">
    <property type="component" value="Unassembled WGS sequence"/>
</dbReference>
<dbReference type="EMBL" id="LAYJ01000078">
    <property type="protein sequence ID" value="KKI51358.1"/>
    <property type="molecule type" value="Genomic_DNA"/>
</dbReference>
<comment type="pathway">
    <text evidence="3 14">Purine metabolism; IMP biosynthesis via de novo pathway; N(1)-(5-phospho-D-ribosyl)glycinamide from 5-phospho-alpha-D-ribose 1-diphosphate: step 2/2.</text>
</comment>
<dbReference type="InterPro" id="IPR020562">
    <property type="entry name" value="PRibGlycinamide_synth_N"/>
</dbReference>
<dbReference type="Gene3D" id="3.90.600.10">
    <property type="entry name" value="Phosphoribosylglycinamide synthetase, C-terminal domain"/>
    <property type="match status" value="1"/>
</dbReference>
<dbReference type="HAMAP" id="MF_00138">
    <property type="entry name" value="GARS"/>
    <property type="match status" value="1"/>
</dbReference>
<dbReference type="STRING" id="270498.CHK_1146"/>
<keyword evidence="9 15" id="KW-0067">ATP-binding</keyword>
<evidence type="ECO:0000256" key="8">
    <source>
        <dbReference type="ARBA" id="ARBA00022755"/>
    </source>
</evidence>
<evidence type="ECO:0000256" key="6">
    <source>
        <dbReference type="ARBA" id="ARBA00022723"/>
    </source>
</evidence>
<dbReference type="SUPFAM" id="SSF52440">
    <property type="entry name" value="PreATP-grasp domain"/>
    <property type="match status" value="1"/>
</dbReference>
<dbReference type="SMART" id="SM01210">
    <property type="entry name" value="GARS_C"/>
    <property type="match status" value="1"/>
</dbReference>
<comment type="caution">
    <text evidence="17">The sequence shown here is derived from an EMBL/GenBank/DDBJ whole genome shotgun (WGS) entry which is preliminary data.</text>
</comment>
<keyword evidence="18" id="KW-1185">Reference proteome</keyword>
<proteinExistence type="inferred from homology"/>
<evidence type="ECO:0000256" key="3">
    <source>
        <dbReference type="ARBA" id="ARBA00005174"/>
    </source>
</evidence>
<evidence type="ECO:0000256" key="11">
    <source>
        <dbReference type="ARBA" id="ARBA00038345"/>
    </source>
</evidence>
<dbReference type="InterPro" id="IPR016185">
    <property type="entry name" value="PreATP-grasp_dom_sf"/>
</dbReference>
<dbReference type="InterPro" id="IPR011761">
    <property type="entry name" value="ATP-grasp"/>
</dbReference>
<dbReference type="InterPro" id="IPR000115">
    <property type="entry name" value="PRibGlycinamide_synth"/>
</dbReference>
<dbReference type="PATRIC" id="fig|270498.16.peg.105"/>
<dbReference type="InterPro" id="IPR020560">
    <property type="entry name" value="PRibGlycinamide_synth_C-dom"/>
</dbReference>
<evidence type="ECO:0000256" key="13">
    <source>
        <dbReference type="ARBA" id="ARBA00042864"/>
    </source>
</evidence>
<reference evidence="17 18" key="1">
    <citation type="submission" date="2015-04" db="EMBL/GenBank/DDBJ databases">
        <title>Draft genome sequence of bacteremic isolate Catabacter hongkongensis type strain HKU16T.</title>
        <authorList>
            <person name="Lau S.K."/>
            <person name="Teng J.L."/>
            <person name="Huang Y."/>
            <person name="Curreem S.O."/>
            <person name="Tsui S.K."/>
            <person name="Woo P.C."/>
        </authorList>
    </citation>
    <scope>NUCLEOTIDE SEQUENCE [LARGE SCALE GENOMIC DNA]</scope>
    <source>
        <strain evidence="17 18">HKU16</strain>
    </source>
</reference>
<dbReference type="GO" id="GO:0006189">
    <property type="term" value="P:'de novo' IMP biosynthetic process"/>
    <property type="evidence" value="ECO:0007669"/>
    <property type="project" value="UniProtKB-UniRule"/>
</dbReference>
<dbReference type="Pfam" id="PF02844">
    <property type="entry name" value="GARS_N"/>
    <property type="match status" value="1"/>
</dbReference>
<dbReference type="Pfam" id="PF02843">
    <property type="entry name" value="GARS_C"/>
    <property type="match status" value="1"/>
</dbReference>
<comment type="cofactor">
    <cofactor evidence="2">
        <name>Mg(2+)</name>
        <dbReference type="ChEBI" id="CHEBI:18420"/>
    </cofactor>
</comment>
<comment type="catalytic activity">
    <reaction evidence="14">
        <text>5-phospho-beta-D-ribosylamine + glycine + ATP = N(1)-(5-phospho-beta-D-ribosyl)glycinamide + ADP + phosphate + H(+)</text>
        <dbReference type="Rhea" id="RHEA:17453"/>
        <dbReference type="ChEBI" id="CHEBI:15378"/>
        <dbReference type="ChEBI" id="CHEBI:30616"/>
        <dbReference type="ChEBI" id="CHEBI:43474"/>
        <dbReference type="ChEBI" id="CHEBI:57305"/>
        <dbReference type="ChEBI" id="CHEBI:58681"/>
        <dbReference type="ChEBI" id="CHEBI:143788"/>
        <dbReference type="ChEBI" id="CHEBI:456216"/>
        <dbReference type="EC" id="6.3.4.13"/>
    </reaction>
</comment>
<dbReference type="InterPro" id="IPR013815">
    <property type="entry name" value="ATP_grasp_subdomain_1"/>
</dbReference>
<dbReference type="InterPro" id="IPR020559">
    <property type="entry name" value="PRibGlycinamide_synth_CS"/>
</dbReference>
<evidence type="ECO:0000256" key="9">
    <source>
        <dbReference type="ARBA" id="ARBA00022840"/>
    </source>
</evidence>
<keyword evidence="5 14" id="KW-0436">Ligase</keyword>
<protein>
    <recommendedName>
        <fullName evidence="4 14">Phosphoribosylamine--glycine ligase</fullName>
        <ecNumber evidence="4 14">6.3.4.13</ecNumber>
    </recommendedName>
    <alternativeName>
        <fullName evidence="14">GARS</fullName>
    </alternativeName>
    <alternativeName>
        <fullName evidence="12 14">Glycinamide ribonucleotide synthetase</fullName>
    </alternativeName>
    <alternativeName>
        <fullName evidence="13 14">Phosphoribosylglycinamide synthetase</fullName>
    </alternativeName>
</protein>
<comment type="cofactor">
    <cofactor evidence="1">
        <name>Mn(2+)</name>
        <dbReference type="ChEBI" id="CHEBI:29035"/>
    </cofactor>
</comment>
<dbReference type="FunFam" id="3.90.600.10:FF:000001">
    <property type="entry name" value="Trifunctional purine biosynthetic protein adenosine-3"/>
    <property type="match status" value="1"/>
</dbReference>
<dbReference type="SUPFAM" id="SSF56059">
    <property type="entry name" value="Glutathione synthetase ATP-binding domain-like"/>
    <property type="match status" value="1"/>
</dbReference>
<evidence type="ECO:0000256" key="4">
    <source>
        <dbReference type="ARBA" id="ARBA00013255"/>
    </source>
</evidence>
<dbReference type="InterPro" id="IPR011054">
    <property type="entry name" value="Rudment_hybrid_motif"/>
</dbReference>
<keyword evidence="10" id="KW-0464">Manganese</keyword>
<accession>A0A0M2NGS3</accession>
<dbReference type="PANTHER" id="PTHR43472">
    <property type="entry name" value="PHOSPHORIBOSYLAMINE--GLYCINE LIGASE"/>
    <property type="match status" value="1"/>
</dbReference>
<evidence type="ECO:0000259" key="16">
    <source>
        <dbReference type="PROSITE" id="PS50975"/>
    </source>
</evidence>
<evidence type="ECO:0000256" key="14">
    <source>
        <dbReference type="HAMAP-Rule" id="MF_00138"/>
    </source>
</evidence>
<dbReference type="GO" id="GO:0009113">
    <property type="term" value="P:purine nucleobase biosynthetic process"/>
    <property type="evidence" value="ECO:0007669"/>
    <property type="project" value="InterPro"/>
</dbReference>
<evidence type="ECO:0000256" key="2">
    <source>
        <dbReference type="ARBA" id="ARBA00001946"/>
    </source>
</evidence>
<dbReference type="PANTHER" id="PTHR43472:SF1">
    <property type="entry name" value="PHOSPHORIBOSYLAMINE--GLYCINE LIGASE, CHLOROPLASTIC"/>
    <property type="match status" value="1"/>
</dbReference>
<keyword evidence="8 14" id="KW-0658">Purine biosynthesis</keyword>
<dbReference type="SMART" id="SM01209">
    <property type="entry name" value="GARS_A"/>
    <property type="match status" value="1"/>
</dbReference>
<dbReference type="FunFam" id="3.30.1490.20:FF:000006">
    <property type="entry name" value="phosphoribosylamine--glycine ligase, chloroplastic-like"/>
    <property type="match status" value="1"/>
</dbReference>
<dbReference type="OrthoDB" id="9807240at2"/>
<keyword evidence="7 15" id="KW-0547">Nucleotide-binding</keyword>
<keyword evidence="6" id="KW-0479">Metal-binding</keyword>
<dbReference type="PROSITE" id="PS50975">
    <property type="entry name" value="ATP_GRASP"/>
    <property type="match status" value="1"/>
</dbReference>
<dbReference type="Gene3D" id="3.40.50.20">
    <property type="match status" value="1"/>
</dbReference>
<sequence>MKKILVVGGGGREHAILWKLSQSKEDLALHCAPGNGGIEQLATCVPIKADDVEGIVAWSKENGMDLVFVAPDDPLALGMVDALQKAGIRAFGPTRAAAEIEWSKSYSKWLMKKYGIPTADFEVFDDADAAIAYLENAKYPIVVKADGLALGKGVLICEDFAQAKQAVQEIMLDQKFGAAGSQVVIEEFMTGPEVSVLAFCDGKTILPMLSAQDHKRAYDNDEGLNTGGMGTFCPSPKFTQQMQKQTQKDIFEKTVEALNAEGREFKGVIFFGLMLTPEGIKVLEYNARLGDPETQSVFLLLETDLLDIIDAVIDGTLDEIELDWKDGSAVCVVMASGGYPQKYESGKLITGLDKVDEDVVVFHAGTKSRDGGIYTNGGRVLGVTAMGKDIPAAREKAYDNVKRIRFDDAFYRKDIGIK</sequence>
<dbReference type="GO" id="GO:0005524">
    <property type="term" value="F:ATP binding"/>
    <property type="evidence" value="ECO:0007669"/>
    <property type="project" value="UniProtKB-UniRule"/>
</dbReference>
<evidence type="ECO:0000313" key="17">
    <source>
        <dbReference type="EMBL" id="KKI51358.1"/>
    </source>
</evidence>